<sequence>MQYLYLHRIEHREAQTVQYVYRFEDHRLSPNNLVIRKLFHCMLEVMRDGLTAVEIEYNDAEMAKLVGLERAVEFLTVMGAREASPREYRRDGVLLSRTFTTELTPARLDYFFGLKDLDIAYRLLFLANGAERIHMYFSETLSCLLPIEAEDAFLELLSAQRVPHRILGENR</sequence>
<dbReference type="Proteomes" id="UP000321157">
    <property type="component" value="Unassembled WGS sequence"/>
</dbReference>
<accession>A0A511V9P6</accession>
<dbReference type="OrthoDB" id="2476376at2"/>
<gene>
    <name evidence="1" type="ORF">ADA01nite_24410</name>
</gene>
<dbReference type="EMBL" id="BJXX01000107">
    <property type="protein sequence ID" value="GEN34981.1"/>
    <property type="molecule type" value="Genomic_DNA"/>
</dbReference>
<evidence type="ECO:0000313" key="1">
    <source>
        <dbReference type="EMBL" id="GEN34981.1"/>
    </source>
</evidence>
<evidence type="ECO:0000313" key="2">
    <source>
        <dbReference type="Proteomes" id="UP000321157"/>
    </source>
</evidence>
<name>A0A511V9P6_9BACL</name>
<dbReference type="AlphaFoldDB" id="A0A511V9P6"/>
<dbReference type="RefSeq" id="WP_146810231.1">
    <property type="nucleotide sequence ID" value="NZ_BJXX01000107.1"/>
</dbReference>
<proteinExistence type="predicted"/>
<comment type="caution">
    <text evidence="1">The sequence shown here is derived from an EMBL/GenBank/DDBJ whole genome shotgun (WGS) entry which is preliminary data.</text>
</comment>
<organism evidence="1 2">
    <name type="scientific">Aneurinibacillus danicus</name>
    <dbReference type="NCBI Taxonomy" id="267746"/>
    <lineage>
        <taxon>Bacteria</taxon>
        <taxon>Bacillati</taxon>
        <taxon>Bacillota</taxon>
        <taxon>Bacilli</taxon>
        <taxon>Bacillales</taxon>
        <taxon>Paenibacillaceae</taxon>
        <taxon>Aneurinibacillus group</taxon>
        <taxon>Aneurinibacillus</taxon>
    </lineage>
</organism>
<reference evidence="1 2" key="1">
    <citation type="submission" date="2019-07" db="EMBL/GenBank/DDBJ databases">
        <title>Whole genome shotgun sequence of Aneurinibacillus danicus NBRC 102444.</title>
        <authorList>
            <person name="Hosoyama A."/>
            <person name="Uohara A."/>
            <person name="Ohji S."/>
            <person name="Ichikawa N."/>
        </authorList>
    </citation>
    <scope>NUCLEOTIDE SEQUENCE [LARGE SCALE GENOMIC DNA]</scope>
    <source>
        <strain evidence="1 2">NBRC 102444</strain>
    </source>
</reference>
<keyword evidence="2" id="KW-1185">Reference proteome</keyword>
<protein>
    <submittedName>
        <fullName evidence="1">Uncharacterized protein</fullName>
    </submittedName>
</protein>